<dbReference type="Proteomes" id="UP001476798">
    <property type="component" value="Unassembled WGS sequence"/>
</dbReference>
<proteinExistence type="predicted"/>
<evidence type="ECO:0000256" key="3">
    <source>
        <dbReference type="ARBA" id="ARBA00022833"/>
    </source>
</evidence>
<reference evidence="4 5" key="1">
    <citation type="submission" date="2021-06" db="EMBL/GenBank/DDBJ databases">
        <authorList>
            <person name="Palmer J.M."/>
        </authorList>
    </citation>
    <scope>NUCLEOTIDE SEQUENCE [LARGE SCALE GENOMIC DNA]</scope>
    <source>
        <strain evidence="4 5">GA_2019</strain>
        <tissue evidence="4">Muscle</tissue>
    </source>
</reference>
<dbReference type="SUPFAM" id="SSF49899">
    <property type="entry name" value="Concanavalin A-like lectins/glucanases"/>
    <property type="match status" value="1"/>
</dbReference>
<dbReference type="PANTHER" id="PTHR25465">
    <property type="entry name" value="B-BOX DOMAIN CONTAINING"/>
    <property type="match status" value="1"/>
</dbReference>
<protein>
    <submittedName>
        <fullName evidence="4">Uncharacterized protein</fullName>
    </submittedName>
</protein>
<dbReference type="InterPro" id="IPR013320">
    <property type="entry name" value="ConA-like_dom_sf"/>
</dbReference>
<dbReference type="PANTHER" id="PTHR25465:SF5">
    <property type="entry name" value="E3 UBIQUITIN_ISG15 LIGASE TRIM25-RELATED"/>
    <property type="match status" value="1"/>
</dbReference>
<keyword evidence="1" id="KW-0479">Metal-binding</keyword>
<keyword evidence="3" id="KW-0862">Zinc</keyword>
<evidence type="ECO:0000313" key="4">
    <source>
        <dbReference type="EMBL" id="MEQ2170288.1"/>
    </source>
</evidence>
<evidence type="ECO:0000256" key="2">
    <source>
        <dbReference type="ARBA" id="ARBA00022771"/>
    </source>
</evidence>
<dbReference type="EMBL" id="JAHRIO010037710">
    <property type="protein sequence ID" value="MEQ2170288.1"/>
    <property type="molecule type" value="Genomic_DNA"/>
</dbReference>
<accession>A0ABV0NFZ0</accession>
<keyword evidence="5" id="KW-1185">Reference proteome</keyword>
<dbReference type="InterPro" id="IPR043136">
    <property type="entry name" value="B30.2/SPRY_sf"/>
</dbReference>
<comment type="caution">
    <text evidence="4">The sequence shown here is derived from an EMBL/GenBank/DDBJ whole genome shotgun (WGS) entry which is preliminary data.</text>
</comment>
<evidence type="ECO:0000256" key="1">
    <source>
        <dbReference type="ARBA" id="ARBA00022723"/>
    </source>
</evidence>
<dbReference type="Gene3D" id="2.60.120.920">
    <property type="match status" value="1"/>
</dbReference>
<name>A0ABV0NFZ0_9TELE</name>
<evidence type="ECO:0000313" key="5">
    <source>
        <dbReference type="Proteomes" id="UP001476798"/>
    </source>
</evidence>
<sequence length="100" mass="11445">MLQLHTRTSAEMGLQMSVCLDSTRTVEWRGRVYVTVSYKNISRDGWSDECAFGFNDKSWLLVCYTKSYTFYHNKIKTPVPGPVSSRVGVYLDHRAGIPSF</sequence>
<keyword evidence="2" id="KW-0863">Zinc-finger</keyword>
<dbReference type="InterPro" id="IPR051051">
    <property type="entry name" value="E3_ubiq-ligase_TRIM/RNF"/>
</dbReference>
<organism evidence="4 5">
    <name type="scientific">Goodea atripinnis</name>
    <dbReference type="NCBI Taxonomy" id="208336"/>
    <lineage>
        <taxon>Eukaryota</taxon>
        <taxon>Metazoa</taxon>
        <taxon>Chordata</taxon>
        <taxon>Craniata</taxon>
        <taxon>Vertebrata</taxon>
        <taxon>Euteleostomi</taxon>
        <taxon>Actinopterygii</taxon>
        <taxon>Neopterygii</taxon>
        <taxon>Teleostei</taxon>
        <taxon>Neoteleostei</taxon>
        <taxon>Acanthomorphata</taxon>
        <taxon>Ovalentaria</taxon>
        <taxon>Atherinomorphae</taxon>
        <taxon>Cyprinodontiformes</taxon>
        <taxon>Goodeidae</taxon>
        <taxon>Goodea</taxon>
    </lineage>
</organism>
<gene>
    <name evidence="4" type="ORF">GOODEAATRI_033955</name>
</gene>